<gene>
    <name evidence="3" type="ORF">EWV77_07535</name>
</gene>
<accession>A0A552HY45</accession>
<dbReference type="NCBIfam" id="TIGR01552">
    <property type="entry name" value="phd_fam"/>
    <property type="match status" value="1"/>
</dbReference>
<dbReference type="InterPro" id="IPR006442">
    <property type="entry name" value="Antitoxin_Phd/YefM"/>
</dbReference>
<dbReference type="SUPFAM" id="SSF143120">
    <property type="entry name" value="YefM-like"/>
    <property type="match status" value="1"/>
</dbReference>
<sequence length="83" mass="9379">MSDSPMISVTEARQTLFGLVERVSQSHEPVTITSKRGNVVLISEEDWHSIQETLYLKSIPGVWESIEAAMKESIEDCSDELPW</sequence>
<dbReference type="Proteomes" id="UP000320674">
    <property type="component" value="Unassembled WGS sequence"/>
</dbReference>
<protein>
    <recommendedName>
        <fullName evidence="2">Antitoxin</fullName>
    </recommendedName>
</protein>
<dbReference type="PANTHER" id="PTHR33713:SF6">
    <property type="entry name" value="ANTITOXIN YEFM"/>
    <property type="match status" value="1"/>
</dbReference>
<dbReference type="Pfam" id="PF02604">
    <property type="entry name" value="PhdYeFM_antitox"/>
    <property type="match status" value="1"/>
</dbReference>
<dbReference type="PANTHER" id="PTHR33713">
    <property type="entry name" value="ANTITOXIN YAFN-RELATED"/>
    <property type="match status" value="1"/>
</dbReference>
<evidence type="ECO:0000313" key="3">
    <source>
        <dbReference type="EMBL" id="TRU76108.1"/>
    </source>
</evidence>
<name>A0A552HY45_MICVR</name>
<dbReference type="AlphaFoldDB" id="A0A552HY45"/>
<dbReference type="InterPro" id="IPR036165">
    <property type="entry name" value="YefM-like_sf"/>
</dbReference>
<dbReference type="InterPro" id="IPR051405">
    <property type="entry name" value="phD/YefM_antitoxin"/>
</dbReference>
<dbReference type="Gene3D" id="1.10.1220.170">
    <property type="match status" value="1"/>
</dbReference>
<organism evidence="3 4">
    <name type="scientific">Microcystis viridis Mv_BB_P_19951000_S68D</name>
    <dbReference type="NCBI Taxonomy" id="2486270"/>
    <lineage>
        <taxon>Bacteria</taxon>
        <taxon>Bacillati</taxon>
        <taxon>Cyanobacteriota</taxon>
        <taxon>Cyanophyceae</taxon>
        <taxon>Oscillatoriophycideae</taxon>
        <taxon>Chroococcales</taxon>
        <taxon>Microcystaceae</taxon>
        <taxon>Microcystis</taxon>
    </lineage>
</organism>
<evidence type="ECO:0000256" key="1">
    <source>
        <dbReference type="ARBA" id="ARBA00009981"/>
    </source>
</evidence>
<dbReference type="EMBL" id="SFAZ01000116">
    <property type="protein sequence ID" value="TRU76108.1"/>
    <property type="molecule type" value="Genomic_DNA"/>
</dbReference>
<evidence type="ECO:0000256" key="2">
    <source>
        <dbReference type="RuleBase" id="RU362080"/>
    </source>
</evidence>
<dbReference type="Gene3D" id="3.40.1620.10">
    <property type="entry name" value="YefM-like domain"/>
    <property type="match status" value="1"/>
</dbReference>
<comment type="similarity">
    <text evidence="1 2">Belongs to the phD/YefM antitoxin family.</text>
</comment>
<comment type="caution">
    <text evidence="3">The sequence shown here is derived from an EMBL/GenBank/DDBJ whole genome shotgun (WGS) entry which is preliminary data.</text>
</comment>
<reference evidence="3 4" key="1">
    <citation type="submission" date="2019-01" db="EMBL/GenBank/DDBJ databases">
        <title>Coherence of Microcystis species and biogeography revealed through population genomics.</title>
        <authorList>
            <person name="Perez-Carrascal O.M."/>
            <person name="Terrat Y."/>
            <person name="Giani A."/>
            <person name="Fortin N."/>
            <person name="Tromas N."/>
            <person name="Shapiro B.J."/>
        </authorList>
    </citation>
    <scope>NUCLEOTIDE SEQUENCE [LARGE SCALE GENOMIC DNA]</scope>
    <source>
        <strain evidence="3">Mv_BB_P_19951000_S68D</strain>
    </source>
</reference>
<comment type="function">
    <text evidence="2">Antitoxin component of a type II toxin-antitoxin (TA) system.</text>
</comment>
<proteinExistence type="inferred from homology"/>
<evidence type="ECO:0000313" key="4">
    <source>
        <dbReference type="Proteomes" id="UP000320674"/>
    </source>
</evidence>